<dbReference type="Pfam" id="PF25198">
    <property type="entry name" value="Spore_GerAC_N"/>
    <property type="match status" value="1"/>
</dbReference>
<comment type="subcellular location">
    <subcellularLocation>
        <location evidence="1">Membrane</location>
        <topology evidence="1">Lipid-anchor</topology>
    </subcellularLocation>
</comment>
<proteinExistence type="inferred from homology"/>
<dbReference type="AlphaFoldDB" id="A0A917GZJ2"/>
<dbReference type="PANTHER" id="PTHR35789:SF1">
    <property type="entry name" value="SPORE GERMINATION PROTEIN B3"/>
    <property type="match status" value="1"/>
</dbReference>
<protein>
    <submittedName>
        <fullName evidence="10">Germination protein</fullName>
    </submittedName>
</protein>
<evidence type="ECO:0000259" key="9">
    <source>
        <dbReference type="Pfam" id="PF25198"/>
    </source>
</evidence>
<organism evidence="10 11">
    <name type="scientific">Paenibacillus radicis</name>
    <name type="common">ex Gao et al. 2016</name>
    <dbReference type="NCBI Taxonomy" id="1737354"/>
    <lineage>
        <taxon>Bacteria</taxon>
        <taxon>Bacillati</taxon>
        <taxon>Bacillota</taxon>
        <taxon>Bacilli</taxon>
        <taxon>Bacillales</taxon>
        <taxon>Paenibacillaceae</taxon>
        <taxon>Paenibacillus</taxon>
    </lineage>
</organism>
<dbReference type="InterPro" id="IPR008844">
    <property type="entry name" value="Spore_GerAC-like"/>
</dbReference>
<gene>
    <name evidence="10" type="primary">gerHC</name>
    <name evidence="10" type="ORF">GCM10010918_16200</name>
</gene>
<evidence type="ECO:0000256" key="6">
    <source>
        <dbReference type="ARBA" id="ARBA00023139"/>
    </source>
</evidence>
<dbReference type="GO" id="GO:0009847">
    <property type="term" value="P:spore germination"/>
    <property type="evidence" value="ECO:0007669"/>
    <property type="project" value="InterPro"/>
</dbReference>
<evidence type="ECO:0000256" key="3">
    <source>
        <dbReference type="ARBA" id="ARBA00022544"/>
    </source>
</evidence>
<evidence type="ECO:0000259" key="8">
    <source>
        <dbReference type="Pfam" id="PF05504"/>
    </source>
</evidence>
<dbReference type="NCBIfam" id="TIGR02887">
    <property type="entry name" value="spore_ger_x_C"/>
    <property type="match status" value="1"/>
</dbReference>
<evidence type="ECO:0000256" key="5">
    <source>
        <dbReference type="ARBA" id="ARBA00023136"/>
    </source>
</evidence>
<dbReference type="EMBL" id="BMHY01000002">
    <property type="protein sequence ID" value="GGG63098.1"/>
    <property type="molecule type" value="Genomic_DNA"/>
</dbReference>
<name>A0A917GZJ2_9BACL</name>
<keyword evidence="7" id="KW-0449">Lipoprotein</keyword>
<dbReference type="GO" id="GO:0016020">
    <property type="term" value="C:membrane"/>
    <property type="evidence" value="ECO:0007669"/>
    <property type="project" value="UniProtKB-SubCell"/>
</dbReference>
<keyword evidence="11" id="KW-1185">Reference proteome</keyword>
<dbReference type="InterPro" id="IPR057336">
    <property type="entry name" value="GerAC_N"/>
</dbReference>
<keyword evidence="4" id="KW-0732">Signal</keyword>
<evidence type="ECO:0000313" key="10">
    <source>
        <dbReference type="EMBL" id="GGG63098.1"/>
    </source>
</evidence>
<keyword evidence="6" id="KW-0564">Palmitate</keyword>
<dbReference type="PROSITE" id="PS51257">
    <property type="entry name" value="PROKAR_LIPOPROTEIN"/>
    <property type="match status" value="1"/>
</dbReference>
<sequence length="371" mass="41847">MNKRICFLPRGIVPLLLLLLLSGCGDYRILERMGFTSTVGFDLLPKGEMEITASIPRAEAFTPVKREVLSTVSKSSKEAKIKLGRETNLMIVNGQLRDVLFSDQMAEKGLFEHIDSIRRDTSVSPQIKIVIVNGSAKSLLSKDYKQHPMTDRYIDRLLEKEAVGHLVPKTTLYDFERDYYDDGIDPAVPILKEESDHISVDGIGLFKGGRYVLRIPAKDALIYSFLQGNFKQGEMSLELADKGGGHDMVMFTSLISSKKVKVRQQSGQKLNVSIDVQMKGSIYEYTGNLKLSNDSDRHKLEKQVSDHLNARANQMVKRMQDKEADSLGIGMYVRNGMSYKAWKSMDWSESYAKANIKCNVHFKVKDYGSLQ</sequence>
<dbReference type="Pfam" id="PF05504">
    <property type="entry name" value="Spore_GerAC"/>
    <property type="match status" value="1"/>
</dbReference>
<comment type="similarity">
    <text evidence="2">Belongs to the GerABKC lipoprotein family.</text>
</comment>
<evidence type="ECO:0000256" key="4">
    <source>
        <dbReference type="ARBA" id="ARBA00022729"/>
    </source>
</evidence>
<keyword evidence="3" id="KW-0309">Germination</keyword>
<evidence type="ECO:0000256" key="1">
    <source>
        <dbReference type="ARBA" id="ARBA00004635"/>
    </source>
</evidence>
<evidence type="ECO:0000256" key="2">
    <source>
        <dbReference type="ARBA" id="ARBA00007886"/>
    </source>
</evidence>
<reference evidence="10 11" key="1">
    <citation type="journal article" date="2014" name="Int. J. Syst. Evol. Microbiol.">
        <title>Complete genome sequence of Corynebacterium casei LMG S-19264T (=DSM 44701T), isolated from a smear-ripened cheese.</title>
        <authorList>
            <consortium name="US DOE Joint Genome Institute (JGI-PGF)"/>
            <person name="Walter F."/>
            <person name="Albersmeier A."/>
            <person name="Kalinowski J."/>
            <person name="Ruckert C."/>
        </authorList>
    </citation>
    <scope>NUCLEOTIDE SEQUENCE [LARGE SCALE GENOMIC DNA]</scope>
    <source>
        <strain evidence="10 11">CGMCC 1.15286</strain>
    </source>
</reference>
<accession>A0A917GZJ2</accession>
<evidence type="ECO:0000313" key="11">
    <source>
        <dbReference type="Proteomes" id="UP000600247"/>
    </source>
</evidence>
<comment type="caution">
    <text evidence="10">The sequence shown here is derived from an EMBL/GenBank/DDBJ whole genome shotgun (WGS) entry which is preliminary data.</text>
</comment>
<keyword evidence="5" id="KW-0472">Membrane</keyword>
<dbReference type="Gene3D" id="3.30.300.210">
    <property type="entry name" value="Nutrient germinant receptor protein C, domain 3"/>
    <property type="match status" value="1"/>
</dbReference>
<feature type="domain" description="Spore germination GerAC-like C-terminal" evidence="8">
    <location>
        <begin position="201"/>
        <end position="368"/>
    </location>
</feature>
<feature type="domain" description="Spore germination protein N-terminal" evidence="9">
    <location>
        <begin position="26"/>
        <end position="192"/>
    </location>
</feature>
<dbReference type="InterPro" id="IPR046953">
    <property type="entry name" value="Spore_GerAC-like_C"/>
</dbReference>
<dbReference type="PANTHER" id="PTHR35789">
    <property type="entry name" value="SPORE GERMINATION PROTEIN B3"/>
    <property type="match status" value="1"/>
</dbReference>
<evidence type="ECO:0000256" key="7">
    <source>
        <dbReference type="ARBA" id="ARBA00023288"/>
    </source>
</evidence>
<dbReference type="RefSeq" id="WP_188888396.1">
    <property type="nucleotide sequence ID" value="NZ_BMHY01000002.1"/>
</dbReference>
<dbReference type="Proteomes" id="UP000600247">
    <property type="component" value="Unassembled WGS sequence"/>
</dbReference>
<dbReference type="InterPro" id="IPR038501">
    <property type="entry name" value="Spore_GerAC_C_sf"/>
</dbReference>